<evidence type="ECO:0000313" key="1">
    <source>
        <dbReference type="EMBL" id="SNQ62769.1"/>
    </source>
</evidence>
<organism evidence="1 2">
    <name type="scientific">Candidatus Methanoperedens nitratireducens</name>
    <dbReference type="NCBI Taxonomy" id="1392998"/>
    <lineage>
        <taxon>Archaea</taxon>
        <taxon>Methanobacteriati</taxon>
        <taxon>Methanobacteriota</taxon>
        <taxon>Stenosarchaea group</taxon>
        <taxon>Methanomicrobia</taxon>
        <taxon>Methanosarcinales</taxon>
        <taxon>ANME-2 cluster</taxon>
        <taxon>Candidatus Methanoperedentaceae</taxon>
        <taxon>Candidatus Methanoperedens</taxon>
    </lineage>
</organism>
<dbReference type="SUPFAM" id="SSF53335">
    <property type="entry name" value="S-adenosyl-L-methionine-dependent methyltransferases"/>
    <property type="match status" value="1"/>
</dbReference>
<gene>
    <name evidence="1" type="ORF">MNV_870003</name>
</gene>
<dbReference type="AlphaFoldDB" id="A0A284VU81"/>
<protein>
    <submittedName>
        <fullName evidence="1">Uncharacterized protein</fullName>
    </submittedName>
</protein>
<name>A0A284VU81_9EURY</name>
<accession>A0A284VU81</accession>
<proteinExistence type="predicted"/>
<reference evidence="2" key="1">
    <citation type="submission" date="2017-06" db="EMBL/GenBank/DDBJ databases">
        <authorList>
            <person name="Cremers G."/>
        </authorList>
    </citation>
    <scope>NUCLEOTIDE SEQUENCE [LARGE SCALE GENOMIC DNA]</scope>
</reference>
<sequence length="126" mass="14274">MDKLNTKVVVTCTWALETLKEPKKTVAEFLRVINEDGCVIYAFHSLPTDITGRLYSYLMERLLKKEFELRFLTPKERPFHKCGRSSIASFAGGLATVVVLRKCCNVNDETAPCLIGEEKIPDSHTH</sequence>
<keyword evidence="2" id="KW-1185">Reference proteome</keyword>
<dbReference type="InterPro" id="IPR029063">
    <property type="entry name" value="SAM-dependent_MTases_sf"/>
</dbReference>
<evidence type="ECO:0000313" key="2">
    <source>
        <dbReference type="Proteomes" id="UP000218615"/>
    </source>
</evidence>
<dbReference type="Proteomes" id="UP000218615">
    <property type="component" value="Unassembled WGS sequence"/>
</dbReference>
<dbReference type="RefSeq" id="WP_096207288.1">
    <property type="nucleotide sequence ID" value="NZ_FZMP01000237.1"/>
</dbReference>
<dbReference type="EMBL" id="FZMP01000237">
    <property type="protein sequence ID" value="SNQ62769.1"/>
    <property type="molecule type" value="Genomic_DNA"/>
</dbReference>